<proteinExistence type="predicted"/>
<dbReference type="Gene3D" id="3.30.1360.130">
    <property type="entry name" value="Dipeptide transport protein"/>
    <property type="match status" value="1"/>
</dbReference>
<feature type="binding site" evidence="2">
    <location>
        <position position="104"/>
    </location>
    <ligand>
        <name>Zn(2+)</name>
        <dbReference type="ChEBI" id="CHEBI:29105"/>
        <label>2</label>
    </ligand>
</feature>
<feature type="binding site" evidence="2">
    <location>
        <position position="60"/>
    </location>
    <ligand>
        <name>Zn(2+)</name>
        <dbReference type="ChEBI" id="CHEBI:29105"/>
        <label>2</label>
    </ligand>
</feature>
<dbReference type="Proteomes" id="UP000050501">
    <property type="component" value="Unassembled WGS sequence"/>
</dbReference>
<dbReference type="InterPro" id="IPR036177">
    <property type="entry name" value="Peptidase_M55_sf"/>
</dbReference>
<gene>
    <name evidence="3" type="ORF">ADN01_05805</name>
</gene>
<evidence type="ECO:0000256" key="1">
    <source>
        <dbReference type="PIRSR" id="PIRSR015853-1"/>
    </source>
</evidence>
<dbReference type="Pfam" id="PF04951">
    <property type="entry name" value="Peptidase_M55"/>
    <property type="match status" value="1"/>
</dbReference>
<feature type="binding site" evidence="2">
    <location>
        <position position="135"/>
    </location>
    <ligand>
        <name>Zn(2+)</name>
        <dbReference type="ChEBI" id="CHEBI:29105"/>
        <label>2</label>
    </ligand>
</feature>
<evidence type="ECO:0008006" key="5">
    <source>
        <dbReference type="Google" id="ProtNLM"/>
    </source>
</evidence>
<dbReference type="OrthoDB" id="9785420at2"/>
<feature type="binding site" evidence="2">
    <location>
        <position position="8"/>
    </location>
    <ligand>
        <name>Zn(2+)</name>
        <dbReference type="ChEBI" id="CHEBI:29105"/>
        <label>1</label>
    </ligand>
</feature>
<dbReference type="PIRSF" id="PIRSF015853">
    <property type="entry name" value="Pep_DppA"/>
    <property type="match status" value="1"/>
</dbReference>
<dbReference type="GO" id="GO:0046872">
    <property type="term" value="F:metal ion binding"/>
    <property type="evidence" value="ECO:0007669"/>
    <property type="project" value="UniProtKB-KW"/>
</dbReference>
<dbReference type="AlphaFoldDB" id="A0A0P6YRD1"/>
<name>A0A0P6YRD1_9CHLR</name>
<dbReference type="CDD" id="cd08663">
    <property type="entry name" value="DAP_dppA_1"/>
    <property type="match status" value="1"/>
</dbReference>
<dbReference type="EMBL" id="LGCM01000024">
    <property type="protein sequence ID" value="KPL85763.1"/>
    <property type="molecule type" value="Genomic_DNA"/>
</dbReference>
<organism evidence="3 4">
    <name type="scientific">Levilinea saccharolytica</name>
    <dbReference type="NCBI Taxonomy" id="229921"/>
    <lineage>
        <taxon>Bacteria</taxon>
        <taxon>Bacillati</taxon>
        <taxon>Chloroflexota</taxon>
        <taxon>Anaerolineae</taxon>
        <taxon>Anaerolineales</taxon>
        <taxon>Anaerolineaceae</taxon>
        <taxon>Levilinea</taxon>
    </lineage>
</organism>
<dbReference type="SUPFAM" id="SSF63992">
    <property type="entry name" value="Dipeptide transport protein"/>
    <property type="match status" value="1"/>
</dbReference>
<keyword evidence="2" id="KW-0479">Metal-binding</keyword>
<keyword evidence="4" id="KW-1185">Reference proteome</keyword>
<dbReference type="InterPro" id="IPR007035">
    <property type="entry name" value="Peptidase_M55"/>
</dbReference>
<feature type="active site" description="Nucleophile" evidence="1">
    <location>
        <position position="116"/>
    </location>
</feature>
<dbReference type="STRING" id="229921.ADN01_05805"/>
<feature type="binding site" evidence="2">
    <location>
        <position position="8"/>
    </location>
    <ligand>
        <name>Zn(2+)</name>
        <dbReference type="ChEBI" id="CHEBI:29105"/>
        <label>2</label>
    </ligand>
</feature>
<feature type="binding site" evidence="2">
    <location>
        <position position="10"/>
    </location>
    <ligand>
        <name>Zn(2+)</name>
        <dbReference type="ChEBI" id="CHEBI:29105"/>
        <label>1</label>
    </ligand>
</feature>
<comment type="caution">
    <text evidence="3">The sequence shown here is derived from an EMBL/GenBank/DDBJ whole genome shotgun (WGS) entry which is preliminary data.</text>
</comment>
<dbReference type="InterPro" id="IPR027476">
    <property type="entry name" value="DppA_N"/>
</dbReference>
<accession>A0A0P6YRD1</accession>
<evidence type="ECO:0000313" key="3">
    <source>
        <dbReference type="EMBL" id="KPL85763.1"/>
    </source>
</evidence>
<reference evidence="3 4" key="1">
    <citation type="submission" date="2015-07" db="EMBL/GenBank/DDBJ databases">
        <title>Genome sequence of Levilinea saccharolytica DSM 16555.</title>
        <authorList>
            <person name="Hemp J."/>
            <person name="Ward L.M."/>
            <person name="Pace L.A."/>
            <person name="Fischer W.W."/>
        </authorList>
    </citation>
    <scope>NUCLEOTIDE SEQUENCE [LARGE SCALE GENOMIC DNA]</scope>
    <source>
        <strain evidence="3 4">KIBI-1</strain>
    </source>
</reference>
<dbReference type="RefSeq" id="WP_062417294.1">
    <property type="nucleotide sequence ID" value="NZ_DF967974.1"/>
</dbReference>
<evidence type="ECO:0000313" key="4">
    <source>
        <dbReference type="Proteomes" id="UP000050501"/>
    </source>
</evidence>
<sequence>MKLLIAVDMEGITGVTNWDHVTPSHPEYQRMRRLMTADVNAAIAGALDAGVDEIIVSDGHWDGQNILIEELDPRARINAGNLAPYSMVSGIETGVNAAFFIGYHARAGASPAILDHTWSSVRVANLWLNGRISGETGLNAAVCGHFGAPVLLVSGDQTVAAEALEWIPQITTVQVKRATSRHSAECLAPAVSQPKIREAAAQAVRKFTAGQGPAPLRLSSPVTVTLEFFTSAMTDAASVLPGAKRLDGRKLEVQCADMDEAYRSFRALVRMAAV</sequence>
<protein>
    <recommendedName>
        <fullName evidence="5">D-aminopeptidase</fullName>
    </recommendedName>
</protein>
<evidence type="ECO:0000256" key="2">
    <source>
        <dbReference type="PIRSR" id="PIRSR015853-2"/>
    </source>
</evidence>
<dbReference type="Gene3D" id="3.40.50.10780">
    <property type="entry name" value="Dipeptide transport protein"/>
    <property type="match status" value="1"/>
</dbReference>
<keyword evidence="2" id="KW-0862">Zinc</keyword>